<dbReference type="EMBL" id="JAVRJZ010000002">
    <property type="protein sequence ID" value="KAK2726212.1"/>
    <property type="molecule type" value="Genomic_DNA"/>
</dbReference>
<feature type="compositionally biased region" description="Basic and acidic residues" evidence="1">
    <location>
        <begin position="336"/>
        <end position="347"/>
    </location>
</feature>
<organism evidence="2 3">
    <name type="scientific">Artemia franciscana</name>
    <name type="common">Brine shrimp</name>
    <name type="synonym">Artemia sanfranciscana</name>
    <dbReference type="NCBI Taxonomy" id="6661"/>
    <lineage>
        <taxon>Eukaryota</taxon>
        <taxon>Metazoa</taxon>
        <taxon>Ecdysozoa</taxon>
        <taxon>Arthropoda</taxon>
        <taxon>Crustacea</taxon>
        <taxon>Branchiopoda</taxon>
        <taxon>Anostraca</taxon>
        <taxon>Artemiidae</taxon>
        <taxon>Artemia</taxon>
    </lineage>
</organism>
<keyword evidence="3" id="KW-1185">Reference proteome</keyword>
<evidence type="ECO:0000313" key="3">
    <source>
        <dbReference type="Proteomes" id="UP001187531"/>
    </source>
</evidence>
<evidence type="ECO:0000313" key="2">
    <source>
        <dbReference type="EMBL" id="KAK2726212.1"/>
    </source>
</evidence>
<gene>
    <name evidence="2" type="ORF">QYM36_000610</name>
</gene>
<name>A0AA88ISX4_ARTSF</name>
<proteinExistence type="predicted"/>
<reference evidence="2" key="1">
    <citation type="submission" date="2023-07" db="EMBL/GenBank/DDBJ databases">
        <title>Chromosome-level genome assembly of Artemia franciscana.</title>
        <authorList>
            <person name="Jo E."/>
        </authorList>
    </citation>
    <scope>NUCLEOTIDE SEQUENCE</scope>
    <source>
        <tissue evidence="2">Whole body</tissue>
    </source>
</reference>
<dbReference type="AlphaFoldDB" id="A0AA88ISX4"/>
<protein>
    <submittedName>
        <fullName evidence="2">Uncharacterized protein</fullName>
    </submittedName>
</protein>
<dbReference type="Proteomes" id="UP001187531">
    <property type="component" value="Unassembled WGS sequence"/>
</dbReference>
<accession>A0AA88ISX4</accession>
<feature type="compositionally biased region" description="Basic and acidic residues" evidence="1">
    <location>
        <begin position="304"/>
        <end position="313"/>
    </location>
</feature>
<feature type="compositionally biased region" description="Basic and acidic residues" evidence="1">
    <location>
        <begin position="354"/>
        <end position="371"/>
    </location>
</feature>
<feature type="region of interest" description="Disordered" evidence="1">
    <location>
        <begin position="243"/>
        <end position="265"/>
    </location>
</feature>
<feature type="region of interest" description="Disordered" evidence="1">
    <location>
        <begin position="304"/>
        <end position="380"/>
    </location>
</feature>
<evidence type="ECO:0000256" key="1">
    <source>
        <dbReference type="SAM" id="MobiDB-lite"/>
    </source>
</evidence>
<feature type="compositionally biased region" description="Polar residues" evidence="1">
    <location>
        <begin position="248"/>
        <end position="263"/>
    </location>
</feature>
<comment type="caution">
    <text evidence="2">The sequence shown here is derived from an EMBL/GenBank/DDBJ whole genome shotgun (WGS) entry which is preliminary data.</text>
</comment>
<sequence length="465" mass="51514">MDSCSQFSLTKYIMKQETFAARQARSDSRSGRLYFSPEAKFGGTSSAWDISEMKQKLGTDVSNLIPLCHAVLGCDTTSHLYGIGKGKAVQLLLSNKSFKDSAAIFGDKLASLDDIVAAGEQALLILYGCPDVSNLDTARKLIFHRKVSTTTTFVHPQELPPTQAPAKYHSLRVYCQVQIWLGNPVDPLRLGWKLQDNEVFAPIKTDLPAAPSQLLKIIKCSCRIDGCDSEVCLPAPDALDPVEPGNNLPKTPNTCGPEQSSKPVSVPVMPEQVWPYPKAEPHVLSGRGRKNGYTKILTDTPVKRQIEEQEAKRKDKKALGGRARGRAGTVWKSWKSKKDQTTKKLFVDSEGSDDEKMNLDDDSDDSMKLGESENESEKEEEIFDSVSTRDFVKVVYQEEYFPGSVQGKNKNSVSECHVHGRSKKLEVAGPRRLNILSKGRHLEKVAASYPSTRYSFQSNIILLVC</sequence>